<reference evidence="2 3" key="1">
    <citation type="journal article" date="2016" name="Nat. Commun.">
        <title>Thousands of microbial genomes shed light on interconnected biogeochemical processes in an aquifer system.</title>
        <authorList>
            <person name="Anantharaman K."/>
            <person name="Brown C.T."/>
            <person name="Hug L.A."/>
            <person name="Sharon I."/>
            <person name="Castelle C.J."/>
            <person name="Probst A.J."/>
            <person name="Thomas B.C."/>
            <person name="Singh A."/>
            <person name="Wilkins M.J."/>
            <person name="Karaoz U."/>
            <person name="Brodie E.L."/>
            <person name="Williams K.H."/>
            <person name="Hubbard S.S."/>
            <person name="Banfield J.F."/>
        </authorList>
    </citation>
    <scope>NUCLEOTIDE SEQUENCE [LARGE SCALE GENOMIC DNA]</scope>
</reference>
<dbReference type="SUPFAM" id="SSF54523">
    <property type="entry name" value="Pili subunits"/>
    <property type="match status" value="1"/>
</dbReference>
<dbReference type="Proteomes" id="UP000176326">
    <property type="component" value="Unassembled WGS sequence"/>
</dbReference>
<comment type="caution">
    <text evidence="2">The sequence shown here is derived from an EMBL/GenBank/DDBJ whole genome shotgun (WGS) entry which is preliminary data.</text>
</comment>
<dbReference type="InterPro" id="IPR045584">
    <property type="entry name" value="Pilin-like"/>
</dbReference>
<keyword evidence="1" id="KW-0812">Transmembrane</keyword>
<sequence>MRGFSFIELMTVIGIIILVLAISLPVFIEFDRQYKLNSASDLLADNLISAREKTIASSGSSQYGVYLEQDKYTLFKGENYAARDTLSDHVVVIPQEVEIFEISSPEIIFDRISGSSSPSHVSLRLASSPARIRSVYIDALGQVSQSPFPASSDDDRVKDSRHAHFNYLRIVDVSEIMTISLNEGSSVIILSISDNIQGGDFSWTGTVLGQTLRIKTKNGLDNPEFCIIRDGRENDQSLKIYLSGDATGSLAEYSADGLATSHHSIYVQNFTWE</sequence>
<evidence type="ECO:0000313" key="3">
    <source>
        <dbReference type="Proteomes" id="UP000176326"/>
    </source>
</evidence>
<name>A0A1G2ENY6_9BACT</name>
<evidence type="ECO:0000256" key="1">
    <source>
        <dbReference type="SAM" id="Phobius"/>
    </source>
</evidence>
<keyword evidence="1" id="KW-1133">Transmembrane helix</keyword>
<organism evidence="2 3">
    <name type="scientific">Candidatus Nealsonbacteria bacterium RIFOXYC1_FULL_40_7</name>
    <dbReference type="NCBI Taxonomy" id="1801678"/>
    <lineage>
        <taxon>Bacteria</taxon>
        <taxon>Candidatus Nealsoniibacteriota</taxon>
    </lineage>
</organism>
<proteinExistence type="predicted"/>
<evidence type="ECO:0008006" key="4">
    <source>
        <dbReference type="Google" id="ProtNLM"/>
    </source>
</evidence>
<protein>
    <recommendedName>
        <fullName evidence="4">General secretion pathway GspH domain-containing protein</fullName>
    </recommendedName>
</protein>
<gene>
    <name evidence="2" type="ORF">A2427_01550</name>
</gene>
<keyword evidence="1" id="KW-0472">Membrane</keyword>
<evidence type="ECO:0000313" key="2">
    <source>
        <dbReference type="EMBL" id="OGZ27506.1"/>
    </source>
</evidence>
<dbReference type="AlphaFoldDB" id="A0A1G2ENY6"/>
<feature type="transmembrane region" description="Helical" evidence="1">
    <location>
        <begin position="6"/>
        <end position="28"/>
    </location>
</feature>
<dbReference type="EMBL" id="MHMN01000044">
    <property type="protein sequence ID" value="OGZ27506.1"/>
    <property type="molecule type" value="Genomic_DNA"/>
</dbReference>
<dbReference type="Gene3D" id="3.30.700.10">
    <property type="entry name" value="Glycoprotein, Type 4 Pilin"/>
    <property type="match status" value="1"/>
</dbReference>
<accession>A0A1G2ENY6</accession>